<proteinExistence type="predicted"/>
<keyword evidence="3" id="KW-1185">Reference proteome</keyword>
<gene>
    <name evidence="2" type="ORF">DLJ46_18260</name>
</gene>
<feature type="domain" description="ATPase BadF/BadG/BcrA/BcrD type" evidence="1">
    <location>
        <begin position="11"/>
        <end position="307"/>
    </location>
</feature>
<name>A0A317K382_9ACTN</name>
<evidence type="ECO:0000313" key="2">
    <source>
        <dbReference type="EMBL" id="PWU46312.1"/>
    </source>
</evidence>
<dbReference type="PANTHER" id="PTHR43190">
    <property type="entry name" value="N-ACETYL-D-GLUCOSAMINE KINASE"/>
    <property type="match status" value="1"/>
</dbReference>
<dbReference type="InterPro" id="IPR043129">
    <property type="entry name" value="ATPase_NBD"/>
</dbReference>
<dbReference type="SUPFAM" id="SSF53067">
    <property type="entry name" value="Actin-like ATPase domain"/>
    <property type="match status" value="2"/>
</dbReference>
<comment type="caution">
    <text evidence="2">The sequence shown here is derived from an EMBL/GenBank/DDBJ whole genome shotgun (WGS) entry which is preliminary data.</text>
</comment>
<dbReference type="InterPro" id="IPR002731">
    <property type="entry name" value="ATPase_BadF"/>
</dbReference>
<dbReference type="Gene3D" id="3.30.420.40">
    <property type="match status" value="2"/>
</dbReference>
<dbReference type="PANTHER" id="PTHR43190:SF3">
    <property type="entry name" value="N-ACETYL-D-GLUCOSAMINE KINASE"/>
    <property type="match status" value="1"/>
</dbReference>
<organism evidence="2 3">
    <name type="scientific">Micromonospora globispora</name>
    <dbReference type="NCBI Taxonomy" id="1450148"/>
    <lineage>
        <taxon>Bacteria</taxon>
        <taxon>Bacillati</taxon>
        <taxon>Actinomycetota</taxon>
        <taxon>Actinomycetes</taxon>
        <taxon>Micromonosporales</taxon>
        <taxon>Micromonosporaceae</taxon>
        <taxon>Micromonospora</taxon>
    </lineage>
</organism>
<protein>
    <submittedName>
        <fullName evidence="2">ATPase</fullName>
    </submittedName>
</protein>
<dbReference type="Proteomes" id="UP000245683">
    <property type="component" value="Unassembled WGS sequence"/>
</dbReference>
<dbReference type="InterPro" id="IPR052519">
    <property type="entry name" value="Euk-type_GlcNAc_Kinase"/>
</dbReference>
<reference evidence="3" key="1">
    <citation type="submission" date="2018-05" db="EMBL/GenBank/DDBJ databases">
        <title>Micromonospora globispora sp. nov. and Micromonospora rugosa sp. nov., isolated from marine sediment.</title>
        <authorList>
            <person name="Carro L."/>
            <person name="Aysel V."/>
            <person name="Cetin D."/>
            <person name="Igual J.M."/>
            <person name="Klenk H.-P."/>
            <person name="Trujillo M.E."/>
            <person name="Sahin N."/>
        </authorList>
    </citation>
    <scope>NUCLEOTIDE SEQUENCE [LARGE SCALE GENOMIC DNA]</scope>
    <source>
        <strain evidence="3">S2904</strain>
    </source>
</reference>
<dbReference type="EMBL" id="QGSV01000222">
    <property type="protein sequence ID" value="PWU46312.1"/>
    <property type="molecule type" value="Genomic_DNA"/>
</dbReference>
<sequence>MGPMTLQYVAVDGGNSKTDVVIGTSSGSVLATVRGPGSSPHYLGVPGAIALIDSLIATARKRADLSSSTVLDRAEVYLAGCDLESEVEVLDKAVGETGWARAHRVDNDTFALMRTGTDASDAVAVVCGAGINCAGRTADGRSARFLSLGQISGDWGGGHHLGAMALYYAARGEDGRGAGTSLSAAVAGIFGRGTVEEVSVALHLGEIAPERIHDLAPVLFAEAAAGDQVAARVVARQAAEIVSLVRVAAGRLGLLETTYGVVLGGSVLAARHPLLHDAVTAGIQAYSPRADITVVAQRPVIGAALLALDALDASPAAAVRLRAALAS</sequence>
<evidence type="ECO:0000313" key="3">
    <source>
        <dbReference type="Proteomes" id="UP000245683"/>
    </source>
</evidence>
<dbReference type="Pfam" id="PF01869">
    <property type="entry name" value="BcrAD_BadFG"/>
    <property type="match status" value="1"/>
</dbReference>
<evidence type="ECO:0000259" key="1">
    <source>
        <dbReference type="Pfam" id="PF01869"/>
    </source>
</evidence>
<dbReference type="OrthoDB" id="5524856at2"/>
<accession>A0A317K382</accession>
<dbReference type="AlphaFoldDB" id="A0A317K382"/>